<dbReference type="EMBL" id="JAODOQ010000001">
    <property type="protein sequence ID" value="MCT8987558.1"/>
    <property type="molecule type" value="Genomic_DNA"/>
</dbReference>
<proteinExistence type="predicted"/>
<keyword evidence="2" id="KW-1185">Reference proteome</keyword>
<accession>A0ABT2P4K3</accession>
<dbReference type="RefSeq" id="WP_261733812.1">
    <property type="nucleotide sequence ID" value="NZ_JAODOQ010000001.1"/>
</dbReference>
<organism evidence="1 2">
    <name type="scientific">Shewanella phaeophyticola</name>
    <dbReference type="NCBI Taxonomy" id="2978345"/>
    <lineage>
        <taxon>Bacteria</taxon>
        <taxon>Pseudomonadati</taxon>
        <taxon>Pseudomonadota</taxon>
        <taxon>Gammaproteobacteria</taxon>
        <taxon>Alteromonadales</taxon>
        <taxon>Shewanellaceae</taxon>
        <taxon>Shewanella</taxon>
    </lineage>
</organism>
<evidence type="ECO:0000313" key="2">
    <source>
        <dbReference type="Proteomes" id="UP001431192"/>
    </source>
</evidence>
<reference evidence="1" key="1">
    <citation type="submission" date="2022-09" db="EMBL/GenBank/DDBJ databases">
        <title>Shewanella sp. KJ10-1 sp.nov, isolated from marine algae.</title>
        <authorList>
            <person name="Butt M."/>
            <person name="Lee J.K."/>
            <person name="Kim J.M."/>
            <person name="Choi D.G."/>
        </authorList>
    </citation>
    <scope>NUCLEOTIDE SEQUENCE</scope>
    <source>
        <strain evidence="1">KJ10-1</strain>
    </source>
</reference>
<name>A0ABT2P4K3_9GAMM</name>
<comment type="caution">
    <text evidence="1">The sequence shown here is derived from an EMBL/GenBank/DDBJ whole genome shotgun (WGS) entry which is preliminary data.</text>
</comment>
<sequence>MNTINKVVYTLNEPETNCAKSTSDLNSAILGLTDKCLGFGFLRRSTS</sequence>
<dbReference type="Proteomes" id="UP001431192">
    <property type="component" value="Unassembled WGS sequence"/>
</dbReference>
<protein>
    <submittedName>
        <fullName evidence="1">Uncharacterized protein</fullName>
    </submittedName>
</protein>
<gene>
    <name evidence="1" type="ORF">N4T56_15170</name>
</gene>
<evidence type="ECO:0000313" key="1">
    <source>
        <dbReference type="EMBL" id="MCT8987558.1"/>
    </source>
</evidence>